<dbReference type="SUPFAM" id="SSF47353">
    <property type="entry name" value="Retrovirus capsid dimerization domain-like"/>
    <property type="match status" value="1"/>
</dbReference>
<feature type="domain" description="CCHC-type" evidence="3">
    <location>
        <begin position="174"/>
        <end position="189"/>
    </location>
</feature>
<evidence type="ECO:0000259" key="4">
    <source>
        <dbReference type="PROSITE" id="PS50804"/>
    </source>
</evidence>
<dbReference type="AlphaFoldDB" id="A0ABD1JNY8"/>
<dbReference type="Pfam" id="PF00098">
    <property type="entry name" value="zf-CCHC"/>
    <property type="match status" value="1"/>
</dbReference>
<dbReference type="PROSITE" id="PS50804">
    <property type="entry name" value="SCAN_BOX"/>
    <property type="match status" value="1"/>
</dbReference>
<proteinExistence type="predicted"/>
<dbReference type="CDD" id="cd00303">
    <property type="entry name" value="retropepsin_like"/>
    <property type="match status" value="1"/>
</dbReference>
<dbReference type="InterPro" id="IPR036875">
    <property type="entry name" value="Znf_CCHC_sf"/>
</dbReference>
<dbReference type="Gene3D" id="4.10.60.10">
    <property type="entry name" value="Zinc finger, CCHC-type"/>
    <property type="match status" value="1"/>
</dbReference>
<feature type="region of interest" description="Disordered" evidence="2">
    <location>
        <begin position="108"/>
        <end position="167"/>
    </location>
</feature>
<feature type="compositionally biased region" description="Basic and acidic residues" evidence="2">
    <location>
        <begin position="748"/>
        <end position="765"/>
    </location>
</feature>
<name>A0ABD1JNY8_9TELE</name>
<feature type="compositionally biased region" description="Basic and acidic residues" evidence="2">
    <location>
        <begin position="551"/>
        <end position="562"/>
    </location>
</feature>
<keyword evidence="1" id="KW-0862">Zinc</keyword>
<dbReference type="Pfam" id="PF13975">
    <property type="entry name" value="gag-asp_proteas"/>
    <property type="match status" value="1"/>
</dbReference>
<dbReference type="SUPFAM" id="SSF57756">
    <property type="entry name" value="Retrovirus zinc finger-like domains"/>
    <property type="match status" value="1"/>
</dbReference>
<evidence type="ECO:0000256" key="2">
    <source>
        <dbReference type="SAM" id="MobiDB-lite"/>
    </source>
</evidence>
<dbReference type="SMART" id="SM00431">
    <property type="entry name" value="SCAN"/>
    <property type="match status" value="1"/>
</dbReference>
<dbReference type="GO" id="GO:0008270">
    <property type="term" value="F:zinc ion binding"/>
    <property type="evidence" value="ECO:0007669"/>
    <property type="project" value="UniProtKB-KW"/>
</dbReference>
<gene>
    <name evidence="5" type="ORF">ACEWY4_015696</name>
</gene>
<dbReference type="InterPro" id="IPR003309">
    <property type="entry name" value="SCAN_dom"/>
</dbReference>
<feature type="domain" description="SCAN box" evidence="4">
    <location>
        <begin position="28"/>
        <end position="83"/>
    </location>
</feature>
<evidence type="ECO:0000313" key="5">
    <source>
        <dbReference type="EMBL" id="KAL2088797.1"/>
    </source>
</evidence>
<dbReference type="InterPro" id="IPR038269">
    <property type="entry name" value="SCAN_sf"/>
</dbReference>
<dbReference type="PANTHER" id="PTHR46888:SF1">
    <property type="entry name" value="RIBONUCLEASE H"/>
    <property type="match status" value="1"/>
</dbReference>
<keyword evidence="1" id="KW-0863">Zinc-finger</keyword>
<dbReference type="Proteomes" id="UP001591681">
    <property type="component" value="Unassembled WGS sequence"/>
</dbReference>
<dbReference type="SUPFAM" id="SSF50630">
    <property type="entry name" value="Acid proteases"/>
    <property type="match status" value="1"/>
</dbReference>
<feature type="compositionally biased region" description="Low complexity" evidence="2">
    <location>
        <begin position="690"/>
        <end position="715"/>
    </location>
</feature>
<feature type="region of interest" description="Disordered" evidence="2">
    <location>
        <begin position="748"/>
        <end position="767"/>
    </location>
</feature>
<dbReference type="EMBL" id="JBHFQA010000013">
    <property type="protein sequence ID" value="KAL2088797.1"/>
    <property type="molecule type" value="Genomic_DNA"/>
</dbReference>
<feature type="compositionally biased region" description="Polar residues" evidence="2">
    <location>
        <begin position="150"/>
        <end position="166"/>
    </location>
</feature>
<feature type="region of interest" description="Disordered" evidence="2">
    <location>
        <begin position="654"/>
        <end position="731"/>
    </location>
</feature>
<protein>
    <recommendedName>
        <fullName evidence="7">CCHC-type domain-containing protein</fullName>
    </recommendedName>
</protein>
<keyword evidence="1" id="KW-0479">Metal-binding</keyword>
<feature type="compositionally biased region" description="Basic residues" evidence="2">
    <location>
        <begin position="667"/>
        <end position="681"/>
    </location>
</feature>
<keyword evidence="6" id="KW-1185">Reference proteome</keyword>
<evidence type="ECO:0000256" key="1">
    <source>
        <dbReference type="PROSITE-ProRule" id="PRU00047"/>
    </source>
</evidence>
<dbReference type="InterPro" id="IPR021109">
    <property type="entry name" value="Peptidase_aspartic_dom_sf"/>
</dbReference>
<dbReference type="PROSITE" id="PS50158">
    <property type="entry name" value="ZF_CCHC"/>
    <property type="match status" value="1"/>
</dbReference>
<comment type="caution">
    <text evidence="5">The sequence shown here is derived from an EMBL/GenBank/DDBJ whole genome shotgun (WGS) entry which is preliminary data.</text>
</comment>
<dbReference type="SMART" id="SM00343">
    <property type="entry name" value="ZnF_C2HC"/>
    <property type="match status" value="1"/>
</dbReference>
<feature type="region of interest" description="Disordered" evidence="2">
    <location>
        <begin position="500"/>
        <end position="565"/>
    </location>
</feature>
<accession>A0ABD1JNY8</accession>
<dbReference type="Gene3D" id="1.10.4020.10">
    <property type="entry name" value="DNA breaking-rejoining enzymes"/>
    <property type="match status" value="1"/>
</dbReference>
<reference evidence="5 6" key="1">
    <citation type="submission" date="2024-09" db="EMBL/GenBank/DDBJ databases">
        <title>A chromosome-level genome assembly of Gray's grenadier anchovy, Coilia grayii.</title>
        <authorList>
            <person name="Fu Z."/>
        </authorList>
    </citation>
    <scope>NUCLEOTIDE SEQUENCE [LARGE SCALE GENOMIC DNA]</scope>
    <source>
        <strain evidence="5">G4</strain>
        <tissue evidence="5">Muscle</tissue>
    </source>
</reference>
<feature type="region of interest" description="Disordered" evidence="2">
    <location>
        <begin position="462"/>
        <end position="487"/>
    </location>
</feature>
<organism evidence="5 6">
    <name type="scientific">Coilia grayii</name>
    <name type="common">Gray's grenadier anchovy</name>
    <dbReference type="NCBI Taxonomy" id="363190"/>
    <lineage>
        <taxon>Eukaryota</taxon>
        <taxon>Metazoa</taxon>
        <taxon>Chordata</taxon>
        <taxon>Craniata</taxon>
        <taxon>Vertebrata</taxon>
        <taxon>Euteleostomi</taxon>
        <taxon>Actinopterygii</taxon>
        <taxon>Neopterygii</taxon>
        <taxon>Teleostei</taxon>
        <taxon>Clupei</taxon>
        <taxon>Clupeiformes</taxon>
        <taxon>Clupeoidei</taxon>
        <taxon>Engraulidae</taxon>
        <taxon>Coilinae</taxon>
        <taxon>Coilia</taxon>
    </lineage>
</organism>
<evidence type="ECO:0000259" key="3">
    <source>
        <dbReference type="PROSITE" id="PS50158"/>
    </source>
</evidence>
<dbReference type="Pfam" id="PF02023">
    <property type="entry name" value="SCAN"/>
    <property type="match status" value="1"/>
</dbReference>
<evidence type="ECO:0008006" key="7">
    <source>
        <dbReference type="Google" id="ProtNLM"/>
    </source>
</evidence>
<sequence length="890" mass="98831">MDPYDAVDYYKVKNAILAKYEISAEVYRQRFRDPHIQARETPKEFYNRLKDLYQKWMRPAEKTVEEIGETLILEQFLRSLSPEHNPHTAHRAAELVDSFLAARRGSRDFRYQGTNRPVEKGKSVGYGSGGGPRVYEQSRGPSSRAYPPSQRATPHTQPVATHSTPPMSRDMLVCHHCGKPGHFIRDCPNRRAKSSGMSAELRSISSPVCPGRVQVIDVTVNGKPARALLDTGSTQTLVRPHLVDQPETLTGGRLRVCCVNGDEHEYPIADICLQVQDQTYNLKAGIVRGLSHPVVLGQDVLILPDLVQATPPMSMVATRSQAKRMRADEADTQKLCEVLPFSQEEITPPERVRQRKSRQQRRREKLLGTVENMTSADQDVPPTAHQNVWDIPSNLRELQEQDESLKELFSKAAEVEGVSPEQAKALFGEYFFVKDGLLYHQPEGGSTEQLVVPERKLVPSVSSSVPSISASPSAGQLKSLPHSPSQPIQQSLLQASAGLQATHKPKWAEEGVPPRPPLPQLYSPDEHPPEVPPLPKETSVIRHTSVRGLKRQSDERKRDREIGQYTNGDKVEIRAFLSEPELHGVSVGQGGASGLISGYQTLPSRGGAGSSSRLNQSTNISSYVTLRRGVSAPGLKERPKSALERLYSAEAALQRGRMSAEEQLERMKRHQKALVRERKRTLSQGERHASTSSVGSAGSAPAAGTRPGSSSSGAPTPTPTPTPRPVSADLGSWKREQDFDMQLLERAVQGEERPAEHRERPRSQSDEWLTLRSMKELDMDLVDYNMDLSRELSKPKKVEIPERYVDLEPEEPLSPQEMEARHRKVERIKSILAKSSVQNIPPTVVVDKCELPDLDSAMQEQERIITMSYALASEASLKSKQVAAKAVSGH</sequence>
<dbReference type="PANTHER" id="PTHR46888">
    <property type="entry name" value="ZINC KNUCKLE DOMAINCONTAINING PROTEIN-RELATED"/>
    <property type="match status" value="1"/>
</dbReference>
<dbReference type="InterPro" id="IPR001878">
    <property type="entry name" value="Znf_CCHC"/>
</dbReference>
<dbReference type="Gene3D" id="2.40.70.10">
    <property type="entry name" value="Acid Proteases"/>
    <property type="match status" value="1"/>
</dbReference>
<evidence type="ECO:0000313" key="6">
    <source>
        <dbReference type="Proteomes" id="UP001591681"/>
    </source>
</evidence>